<proteinExistence type="inferred from homology"/>
<keyword evidence="4" id="KW-0812">Transmembrane</keyword>
<evidence type="ECO:0000256" key="3">
    <source>
        <dbReference type="RuleBase" id="RU003939"/>
    </source>
</evidence>
<dbReference type="AlphaFoldDB" id="A0A2K8P6G3"/>
<dbReference type="GO" id="GO:0030261">
    <property type="term" value="P:chromosome condensation"/>
    <property type="evidence" value="ECO:0007669"/>
    <property type="project" value="UniProtKB-KW"/>
</dbReference>
<feature type="transmembrane region" description="Helical" evidence="4">
    <location>
        <begin position="7"/>
        <end position="28"/>
    </location>
</feature>
<sequence length="296" mass="34749">MKIRLKIILGLIFLIILSTILMVFFKMLNALYFNNENWREAIINNYGVAKINDKWFKDGPMLFSMLLGPIGLKSMFSFNWKSGEIFLKPVFWDFLINWIYLITVLILLIIIAFIVIKIMLEKKTKKLSHEHIAKIDKIKKENQLTNSFDNSEYVLSNQKIIKTREKLLKEVKLIRKTKYDKVSKMYLIKKIQEIYPDFKKKDVSIIVNSLFINLENNLVNDKEIIIENFGKLTKVNKPAKIAINPSNGESIKIPESNNIYFKASKNLKLLMSDTKWTGIEYSKKIIEKITIEQEEN</sequence>
<dbReference type="RefSeq" id="WP_167373332.1">
    <property type="nucleotide sequence ID" value="NZ_CP024969.1"/>
</dbReference>
<keyword evidence="1" id="KW-0226">DNA condensation</keyword>
<keyword evidence="4" id="KW-1133">Transmembrane helix</keyword>
<evidence type="ECO:0000313" key="6">
    <source>
        <dbReference type="Proteomes" id="UP000232223"/>
    </source>
</evidence>
<feature type="transmembrane region" description="Helical" evidence="4">
    <location>
        <begin position="98"/>
        <end position="120"/>
    </location>
</feature>
<protein>
    <submittedName>
        <fullName evidence="5">Uncharacterized protein</fullName>
    </submittedName>
</protein>
<dbReference type="PANTHER" id="PTHR33175:SF3">
    <property type="entry name" value="DNA-BINDING PROTEIN HU-BETA"/>
    <property type="match status" value="1"/>
</dbReference>
<dbReference type="GO" id="GO:0003677">
    <property type="term" value="F:DNA binding"/>
    <property type="evidence" value="ECO:0007669"/>
    <property type="project" value="UniProtKB-KW"/>
</dbReference>
<dbReference type="CDD" id="cd13832">
    <property type="entry name" value="IHF"/>
    <property type="match status" value="1"/>
</dbReference>
<evidence type="ECO:0000313" key="5">
    <source>
        <dbReference type="EMBL" id="ATZ21710.1"/>
    </source>
</evidence>
<name>A0A2K8P6G3_9MOLU</name>
<dbReference type="Gene3D" id="4.10.520.10">
    <property type="entry name" value="IHF-like DNA-binding proteins"/>
    <property type="match status" value="1"/>
</dbReference>
<gene>
    <name evidence="5" type="ORF">MTABA_v1c05140</name>
</gene>
<comment type="similarity">
    <text evidence="3">Belongs to the bacterial histone-like protein family.</text>
</comment>
<evidence type="ECO:0000256" key="2">
    <source>
        <dbReference type="ARBA" id="ARBA00023125"/>
    </source>
</evidence>
<dbReference type="EMBL" id="CP024969">
    <property type="protein sequence ID" value="ATZ21710.1"/>
    <property type="molecule type" value="Genomic_DNA"/>
</dbReference>
<dbReference type="KEGG" id="mtab:MTABA_v1c05140"/>
<dbReference type="InterPro" id="IPR000119">
    <property type="entry name" value="Hist_DNA-bd"/>
</dbReference>
<keyword evidence="4" id="KW-0472">Membrane</keyword>
<organism evidence="5 6">
    <name type="scientific">Mesoplasma tabanidae</name>
    <dbReference type="NCBI Taxonomy" id="219745"/>
    <lineage>
        <taxon>Bacteria</taxon>
        <taxon>Bacillati</taxon>
        <taxon>Mycoplasmatota</taxon>
        <taxon>Mollicutes</taxon>
        <taxon>Entomoplasmatales</taxon>
        <taxon>Entomoplasmataceae</taxon>
        <taxon>Mesoplasma</taxon>
    </lineage>
</organism>
<keyword evidence="2" id="KW-0238">DNA-binding</keyword>
<evidence type="ECO:0000256" key="4">
    <source>
        <dbReference type="SAM" id="Phobius"/>
    </source>
</evidence>
<dbReference type="Pfam" id="PF00216">
    <property type="entry name" value="Bac_DNA_binding"/>
    <property type="match status" value="1"/>
</dbReference>
<dbReference type="GO" id="GO:0030527">
    <property type="term" value="F:structural constituent of chromatin"/>
    <property type="evidence" value="ECO:0007669"/>
    <property type="project" value="InterPro"/>
</dbReference>
<dbReference type="Proteomes" id="UP000232223">
    <property type="component" value="Chromosome"/>
</dbReference>
<keyword evidence="6" id="KW-1185">Reference proteome</keyword>
<dbReference type="GO" id="GO:0005829">
    <property type="term" value="C:cytosol"/>
    <property type="evidence" value="ECO:0007669"/>
    <property type="project" value="TreeGrafter"/>
</dbReference>
<dbReference type="SUPFAM" id="SSF47729">
    <property type="entry name" value="IHF-like DNA-binding proteins"/>
    <property type="match status" value="1"/>
</dbReference>
<accession>A0A2K8P6G3</accession>
<reference evidence="5 6" key="1">
    <citation type="submission" date="2017-11" db="EMBL/GenBank/DDBJ databases">
        <title>Genome sequence of Mesoplasma tabanidae BARC 857 (ATCC 49584).</title>
        <authorList>
            <person name="Lo W.-S."/>
            <person name="Kuo C.-H."/>
        </authorList>
    </citation>
    <scope>NUCLEOTIDE SEQUENCE [LARGE SCALE GENOMIC DNA]</scope>
    <source>
        <strain evidence="5 6">BARC 857</strain>
    </source>
</reference>
<evidence type="ECO:0000256" key="1">
    <source>
        <dbReference type="ARBA" id="ARBA00023067"/>
    </source>
</evidence>
<dbReference type="InterPro" id="IPR010992">
    <property type="entry name" value="IHF-like_DNA-bd_dom_sf"/>
</dbReference>
<dbReference type="PANTHER" id="PTHR33175">
    <property type="entry name" value="DNA-BINDING PROTEIN HU"/>
    <property type="match status" value="1"/>
</dbReference>
<dbReference type="SMART" id="SM00411">
    <property type="entry name" value="BHL"/>
    <property type="match status" value="1"/>
</dbReference>